<evidence type="ECO:0000256" key="5">
    <source>
        <dbReference type="SAM" id="Phobius"/>
    </source>
</evidence>
<evidence type="ECO:0000256" key="2">
    <source>
        <dbReference type="ARBA" id="ARBA00022692"/>
    </source>
</evidence>
<dbReference type="InterPro" id="IPR002797">
    <property type="entry name" value="Polysacc_synth"/>
</dbReference>
<feature type="transmembrane region" description="Helical" evidence="5">
    <location>
        <begin position="76"/>
        <end position="104"/>
    </location>
</feature>
<feature type="transmembrane region" description="Helical" evidence="5">
    <location>
        <begin position="240"/>
        <end position="265"/>
    </location>
</feature>
<dbReference type="CDD" id="cd13128">
    <property type="entry name" value="MATE_Wzx_like"/>
    <property type="match status" value="1"/>
</dbReference>
<feature type="transmembrane region" description="Helical" evidence="5">
    <location>
        <begin position="138"/>
        <end position="159"/>
    </location>
</feature>
<dbReference type="GO" id="GO:0016020">
    <property type="term" value="C:membrane"/>
    <property type="evidence" value="ECO:0007669"/>
    <property type="project" value="UniProtKB-SubCell"/>
</dbReference>
<name>A0A437QSH7_9GAMM</name>
<evidence type="ECO:0000256" key="4">
    <source>
        <dbReference type="ARBA" id="ARBA00023136"/>
    </source>
</evidence>
<dbReference type="Proteomes" id="UP000283077">
    <property type="component" value="Unassembled WGS sequence"/>
</dbReference>
<feature type="transmembrane region" description="Helical" evidence="5">
    <location>
        <begin position="110"/>
        <end position="131"/>
    </location>
</feature>
<feature type="transmembrane region" description="Helical" evidence="5">
    <location>
        <begin position="324"/>
        <end position="345"/>
    </location>
</feature>
<keyword evidence="3 5" id="KW-1133">Transmembrane helix</keyword>
<dbReference type="PANTHER" id="PTHR43424">
    <property type="entry name" value="LOCUS PUTATIVE PROTEIN 1-RELATED"/>
    <property type="match status" value="1"/>
</dbReference>
<evidence type="ECO:0000313" key="7">
    <source>
        <dbReference type="Proteomes" id="UP000283077"/>
    </source>
</evidence>
<gene>
    <name evidence="6" type="ORF">EOE67_09695</name>
</gene>
<dbReference type="Pfam" id="PF01943">
    <property type="entry name" value="Polysacc_synt"/>
    <property type="match status" value="1"/>
</dbReference>
<feature type="transmembrane region" description="Helical" evidence="5">
    <location>
        <begin position="165"/>
        <end position="186"/>
    </location>
</feature>
<dbReference type="RefSeq" id="WP_127698897.1">
    <property type="nucleotide sequence ID" value="NZ_SACS01000009.1"/>
</dbReference>
<dbReference type="AlphaFoldDB" id="A0A437QSH7"/>
<dbReference type="InterPro" id="IPR052556">
    <property type="entry name" value="PolySynth_Transporter"/>
</dbReference>
<reference evidence="6 7" key="1">
    <citation type="submission" date="2019-01" db="EMBL/GenBank/DDBJ databases">
        <authorList>
            <person name="Chen W.-M."/>
        </authorList>
    </citation>
    <scope>NUCLEOTIDE SEQUENCE [LARGE SCALE GENOMIC DNA]</scope>
    <source>
        <strain evidence="6 7">KYPC3</strain>
    </source>
</reference>
<dbReference type="EMBL" id="SACS01000009">
    <property type="protein sequence ID" value="RVU37455.1"/>
    <property type="molecule type" value="Genomic_DNA"/>
</dbReference>
<protein>
    <submittedName>
        <fullName evidence="6">Flippase</fullName>
    </submittedName>
</protein>
<keyword evidence="2 5" id="KW-0812">Transmembrane</keyword>
<feature type="transmembrane region" description="Helical" evidence="5">
    <location>
        <begin position="352"/>
        <end position="373"/>
    </location>
</feature>
<sequence length="419" mass="46272">MANYHKGAVFMLAEKLLKMASQLLMLVLMARVLAPDDLGQLMYCFALASIFLFLNQLGLDTLLVKKFVDQARKKQSLLWHAFAARLLAGVLCIVLVNGLGWLLVDAQHRNLLFIISLYHLFLPFSTFEWFFQAEGRSDLAAIGLIAGHVAGFALRLWCVLTAPDLAILASAYVLEVAVTALVYVLLLKQQQLKLPKVLSADRIQHLGTEALPLMISGAVILIYMKVDQLMLGLLSSAEEVAYYVAATRLSEAWYFVGLTVISVYFPKILKEKTNSTQTFEKSFVKLGRLIVILGSAIAIATYFFADAVIEYLYGPMYLKSIEVLQVTIFAVPLVYLGALSTRLYLELHNTRAVLYKSIFGLIINIVCNCLLIQRYGAIGAAIATVAAQATSGYFCHYLLGKDGKAILNVQAKIVGVKRG</sequence>
<comment type="subcellular location">
    <subcellularLocation>
        <location evidence="1">Membrane</location>
        <topology evidence="1">Multi-pass membrane protein</topology>
    </subcellularLocation>
</comment>
<organism evidence="6 7">
    <name type="scientific">Rheinheimera riviphila</name>
    <dbReference type="NCBI Taxonomy" id="1834037"/>
    <lineage>
        <taxon>Bacteria</taxon>
        <taxon>Pseudomonadati</taxon>
        <taxon>Pseudomonadota</taxon>
        <taxon>Gammaproteobacteria</taxon>
        <taxon>Chromatiales</taxon>
        <taxon>Chromatiaceae</taxon>
        <taxon>Rheinheimera</taxon>
    </lineage>
</organism>
<accession>A0A437QSH7</accession>
<feature type="transmembrane region" description="Helical" evidence="5">
    <location>
        <begin position="206"/>
        <end position="224"/>
    </location>
</feature>
<dbReference type="OrthoDB" id="103403at2"/>
<evidence type="ECO:0000313" key="6">
    <source>
        <dbReference type="EMBL" id="RVU37455.1"/>
    </source>
</evidence>
<evidence type="ECO:0000256" key="1">
    <source>
        <dbReference type="ARBA" id="ARBA00004141"/>
    </source>
</evidence>
<comment type="caution">
    <text evidence="6">The sequence shown here is derived from an EMBL/GenBank/DDBJ whole genome shotgun (WGS) entry which is preliminary data.</text>
</comment>
<feature type="transmembrane region" description="Helical" evidence="5">
    <location>
        <begin position="379"/>
        <end position="399"/>
    </location>
</feature>
<keyword evidence="4 5" id="KW-0472">Membrane</keyword>
<feature type="transmembrane region" description="Helical" evidence="5">
    <location>
        <begin position="16"/>
        <end position="34"/>
    </location>
</feature>
<evidence type="ECO:0000256" key="3">
    <source>
        <dbReference type="ARBA" id="ARBA00022989"/>
    </source>
</evidence>
<keyword evidence="7" id="KW-1185">Reference proteome</keyword>
<feature type="transmembrane region" description="Helical" evidence="5">
    <location>
        <begin position="40"/>
        <end position="64"/>
    </location>
</feature>
<proteinExistence type="predicted"/>
<dbReference type="PANTHER" id="PTHR43424:SF1">
    <property type="entry name" value="LOCUS PUTATIVE PROTEIN 1-RELATED"/>
    <property type="match status" value="1"/>
</dbReference>
<feature type="transmembrane region" description="Helical" evidence="5">
    <location>
        <begin position="286"/>
        <end position="304"/>
    </location>
</feature>